<dbReference type="PROSITE" id="PS50850">
    <property type="entry name" value="MFS"/>
    <property type="match status" value="1"/>
</dbReference>
<dbReference type="KEGG" id="zga:ZOBELLIA_1804"/>
<dbReference type="HOGENOM" id="CLU_001265_23_0_10"/>
<organism evidence="6 7">
    <name type="scientific">Zobellia galactanivorans (strain DSM 12802 / CCUG 47099 / CIP 106680 / NCIMB 13871 / Dsij)</name>
    <dbReference type="NCBI Taxonomy" id="63186"/>
    <lineage>
        <taxon>Bacteria</taxon>
        <taxon>Pseudomonadati</taxon>
        <taxon>Bacteroidota</taxon>
        <taxon>Flavobacteriia</taxon>
        <taxon>Flavobacteriales</taxon>
        <taxon>Flavobacteriaceae</taxon>
        <taxon>Zobellia</taxon>
    </lineage>
</organism>
<dbReference type="Proteomes" id="UP000008898">
    <property type="component" value="Chromosome"/>
</dbReference>
<feature type="transmembrane region" description="Helical" evidence="4">
    <location>
        <begin position="77"/>
        <end position="95"/>
    </location>
</feature>
<feature type="transmembrane region" description="Helical" evidence="4">
    <location>
        <begin position="272"/>
        <end position="293"/>
    </location>
</feature>
<dbReference type="EMBL" id="FP476056">
    <property type="protein sequence ID" value="CAZ95857.1"/>
    <property type="molecule type" value="Genomic_DNA"/>
</dbReference>
<sequence length="418" mass="45680">MNESYLNLHGFFVSLHDICICLKNRETVFMEKPRTLSNAVLYLMSISAGLVAANLYYNQPLLHLISMSFEVSESAVSNVALATQLGYAFGLLFVVPLGDMVNNHKILKLDFILMLLSLVAAGFAPSLWFLVIASFFIGCTSALPQLFVPMAAQLSNAENRGRAIGIVMSGLLIGILGSRTISGFVGEQFGWRSMYFVATLIMLILFIVLKFKLPKIEPIYKGNYADLMTSLLHYFKSEPPLRLAAVRGGLSFAGLSAFWTTLVFLMEDNFGYGSGITGTFGLIGVVGALAASIVGKLSDRISKNLIIITSTVILILSWSIFMISAHSIIGIVLGVVFVDLGQQSLHIANQNIIFSRNESARNRINTIYMVIFFLGGALGTTLGAYAWQHYQWIGVSVLGLSLSILSLIAHLIYGDKKM</sequence>
<dbReference type="SUPFAM" id="SSF103473">
    <property type="entry name" value="MFS general substrate transporter"/>
    <property type="match status" value="1"/>
</dbReference>
<feature type="transmembrane region" description="Helical" evidence="4">
    <location>
        <begin position="39"/>
        <end position="57"/>
    </location>
</feature>
<dbReference type="Pfam" id="PF07690">
    <property type="entry name" value="MFS_1"/>
    <property type="match status" value="1"/>
</dbReference>
<dbReference type="Gene3D" id="1.20.1250.20">
    <property type="entry name" value="MFS general substrate transporter like domains"/>
    <property type="match status" value="1"/>
</dbReference>
<feature type="transmembrane region" description="Helical" evidence="4">
    <location>
        <begin position="393"/>
        <end position="413"/>
    </location>
</feature>
<keyword evidence="1 4" id="KW-0812">Transmembrane</keyword>
<reference evidence="7" key="1">
    <citation type="submission" date="2009-07" db="EMBL/GenBank/DDBJ databases">
        <title>Complete genome sequence of Zobellia galactanivorans Dsij.</title>
        <authorList>
            <consortium name="Genoscope - CEA"/>
        </authorList>
    </citation>
    <scope>NUCLEOTIDE SEQUENCE [LARGE SCALE GENOMIC DNA]</scope>
    <source>
        <strain evidence="7">DSM 12802 / CCUG 47099 / CIP 106680 / NCIMB 13871 / Dsij</strain>
    </source>
</reference>
<reference evidence="6 7" key="2">
    <citation type="journal article" date="2012" name="Environ. Microbiol.">
        <title>Characterization of the first alginolytic operons in a marine bacterium: from their emergence in marine Flavobacteriia to their independent transfers to marine Proteobacteria and human gut Bacteroides.</title>
        <authorList>
            <person name="Thomas F."/>
            <person name="Barbeyron T."/>
            <person name="Tonon T."/>
            <person name="Genicot S."/>
            <person name="Czjzek M."/>
            <person name="Michel G."/>
        </authorList>
    </citation>
    <scope>NUCLEOTIDE SEQUENCE [LARGE SCALE GENOMIC DNA]</scope>
    <source>
        <strain evidence="7">DSM 12802 / CCUG 47099 / CIP 106680 / NCIMB 13871 / Dsij</strain>
    </source>
</reference>
<dbReference type="InterPro" id="IPR036259">
    <property type="entry name" value="MFS_trans_sf"/>
</dbReference>
<keyword evidence="7" id="KW-1185">Reference proteome</keyword>
<feature type="transmembrane region" description="Helical" evidence="4">
    <location>
        <begin position="244"/>
        <end position="266"/>
    </location>
</feature>
<evidence type="ECO:0000256" key="2">
    <source>
        <dbReference type="ARBA" id="ARBA00022989"/>
    </source>
</evidence>
<dbReference type="AlphaFoldDB" id="G0L4Z5"/>
<evidence type="ECO:0000313" key="6">
    <source>
        <dbReference type="EMBL" id="CAZ95857.1"/>
    </source>
</evidence>
<dbReference type="InterPro" id="IPR011701">
    <property type="entry name" value="MFS"/>
</dbReference>
<gene>
    <name evidence="6" type="ordered locus">zobellia_1804</name>
</gene>
<keyword evidence="2 4" id="KW-1133">Transmembrane helix</keyword>
<accession>G0L4Z5</accession>
<dbReference type="CDD" id="cd17324">
    <property type="entry name" value="MFS_NepI_like"/>
    <property type="match status" value="1"/>
</dbReference>
<dbReference type="STRING" id="63186.ZOBELLIA_1804"/>
<evidence type="ECO:0000256" key="4">
    <source>
        <dbReference type="SAM" id="Phobius"/>
    </source>
</evidence>
<dbReference type="PANTHER" id="PTHR42910:SF1">
    <property type="entry name" value="MAJOR FACILITATOR SUPERFAMILY (MFS) PROFILE DOMAIN-CONTAINING PROTEIN"/>
    <property type="match status" value="1"/>
</dbReference>
<evidence type="ECO:0000256" key="1">
    <source>
        <dbReference type="ARBA" id="ARBA00022692"/>
    </source>
</evidence>
<protein>
    <submittedName>
        <fullName evidence="6">Major facilitator family transporter</fullName>
    </submittedName>
</protein>
<feature type="transmembrane region" description="Helical" evidence="4">
    <location>
        <begin position="193"/>
        <end position="211"/>
    </location>
</feature>
<feature type="transmembrane region" description="Helical" evidence="4">
    <location>
        <begin position="163"/>
        <end position="181"/>
    </location>
</feature>
<evidence type="ECO:0000256" key="3">
    <source>
        <dbReference type="ARBA" id="ARBA00023136"/>
    </source>
</evidence>
<keyword evidence="3 4" id="KW-0472">Membrane</keyword>
<evidence type="ECO:0000259" key="5">
    <source>
        <dbReference type="PROSITE" id="PS50850"/>
    </source>
</evidence>
<dbReference type="GO" id="GO:0022857">
    <property type="term" value="F:transmembrane transporter activity"/>
    <property type="evidence" value="ECO:0007669"/>
    <property type="project" value="InterPro"/>
</dbReference>
<name>G0L4Z5_ZOBGA</name>
<dbReference type="PANTHER" id="PTHR42910">
    <property type="entry name" value="TRANSPORTER SCO4007-RELATED"/>
    <property type="match status" value="1"/>
</dbReference>
<feature type="transmembrane region" description="Helical" evidence="4">
    <location>
        <begin position="366"/>
        <end position="387"/>
    </location>
</feature>
<dbReference type="PATRIC" id="fig|63186.3.peg.1780"/>
<proteinExistence type="predicted"/>
<dbReference type="InterPro" id="IPR020846">
    <property type="entry name" value="MFS_dom"/>
</dbReference>
<feature type="transmembrane region" description="Helical" evidence="4">
    <location>
        <begin position="107"/>
        <end position="124"/>
    </location>
</feature>
<feature type="domain" description="Major facilitator superfamily (MFS) profile" evidence="5">
    <location>
        <begin position="40"/>
        <end position="418"/>
    </location>
</feature>
<evidence type="ECO:0000313" key="7">
    <source>
        <dbReference type="Proteomes" id="UP000008898"/>
    </source>
</evidence>